<reference evidence="2 3" key="1">
    <citation type="submission" date="2013-05" db="EMBL/GenBank/DDBJ databases">
        <title>Genome organization and molecular characterization of porcine cytomegalovirus.</title>
        <authorList>
            <person name="Gu W."/>
            <person name="Zhou L."/>
            <person name="Ge X."/>
            <person name="Guo X."/>
            <person name="Yang H."/>
        </authorList>
    </citation>
    <scope>NUCLEOTIDE SEQUENCE [LARGE SCALE GENOMIC DNA]</scope>
    <source>
        <strain evidence="2 3">BJ09</strain>
    </source>
</reference>
<evidence type="ECO:0000313" key="3">
    <source>
        <dbReference type="Proteomes" id="UP000243849"/>
    </source>
</evidence>
<name>U3GTH5_9BETA</name>
<proteinExistence type="predicted"/>
<gene>
    <name evidence="2" type="primary">U89</name>
</gene>
<dbReference type="GeneID" id="16747472"/>
<evidence type="ECO:0000313" key="2">
    <source>
        <dbReference type="EMBL" id="AGT99277.1"/>
    </source>
</evidence>
<dbReference type="RefSeq" id="YP_008493022.1">
    <property type="nucleotide sequence ID" value="NC_022233.1"/>
</dbReference>
<accession>U3GTH5</accession>
<evidence type="ECO:0000256" key="1">
    <source>
        <dbReference type="SAM" id="MobiDB-lite"/>
    </source>
</evidence>
<dbReference type="EMBL" id="KF017583">
    <property type="protein sequence ID" value="AGT99277.1"/>
    <property type="molecule type" value="Genomic_DNA"/>
</dbReference>
<organism evidence="2 3">
    <name type="scientific">Suid betaherpesvirus 2</name>
    <dbReference type="NCBI Taxonomy" id="1608255"/>
    <lineage>
        <taxon>Viruses</taxon>
        <taxon>Duplodnaviria</taxon>
        <taxon>Heunggongvirae</taxon>
        <taxon>Peploviricota</taxon>
        <taxon>Herviviricetes</taxon>
        <taxon>Herpesvirales</taxon>
        <taxon>Orthoherpesviridae</taxon>
        <taxon>Betaherpesvirinae</taxon>
        <taxon>Roseolovirus</taxon>
        <taxon>Roseolovirus suidbeta2</taxon>
    </lineage>
</organism>
<dbReference type="Proteomes" id="UP000243849">
    <property type="component" value="Segment"/>
</dbReference>
<protein>
    <submittedName>
        <fullName evidence="2">Uncharacterized protein</fullName>
    </submittedName>
</protein>
<sequence>MDVIQEIEDTETAHIKKKKRNTILLRIANVITIAHHRERKYVITPLPVIENQVDMNTKVIQMKVRPQAINLQVKRSITKAQVTRSPTSLQVIRSLTNPQVNINPMILQVNRSPTTHTNRQIYIDPQVMQIKTQSLHLNRDLQVKQVKVTKTAKMANSVLFPQKAAKTNRLSQIHKKVRSPGIKNQEGNLT</sequence>
<dbReference type="KEGG" id="vg:16747472"/>
<feature type="region of interest" description="Disordered" evidence="1">
    <location>
        <begin position="169"/>
        <end position="190"/>
    </location>
</feature>
<keyword evidence="3" id="KW-1185">Reference proteome</keyword>